<proteinExistence type="predicted"/>
<dbReference type="AlphaFoldDB" id="A0A6S7L312"/>
<sequence>MENQLLNRYDPVSQFCVSFIVINTVQIGIQRVIEAWNAHPIEGRNYKIPNVVAERTSRVRSVDVTLIPNVDEAVQMYTDAGGTITQECSFGIDPLAAHQNLKNRREAHFSQMIGSFTGVYNNVISGDGSLLQIAIF</sequence>
<accession>A0A6S7L312</accession>
<reference evidence="1" key="1">
    <citation type="submission" date="2020-04" db="EMBL/GenBank/DDBJ databases">
        <authorList>
            <person name="Alioto T."/>
            <person name="Alioto T."/>
            <person name="Gomez Garrido J."/>
        </authorList>
    </citation>
    <scope>NUCLEOTIDE SEQUENCE</scope>
    <source>
        <strain evidence="1">A484AB</strain>
    </source>
</reference>
<protein>
    <submittedName>
        <fullName evidence="1">Uncharacterized protein</fullName>
    </submittedName>
</protein>
<evidence type="ECO:0000313" key="2">
    <source>
        <dbReference type="Proteomes" id="UP001152795"/>
    </source>
</evidence>
<gene>
    <name evidence="1" type="ORF">PACLA_8A028627</name>
</gene>
<name>A0A6S7L312_PARCT</name>
<dbReference type="OrthoDB" id="5952813at2759"/>
<dbReference type="EMBL" id="CACRXK020019722">
    <property type="protein sequence ID" value="CAB4033993.1"/>
    <property type="molecule type" value="Genomic_DNA"/>
</dbReference>
<comment type="caution">
    <text evidence="1">The sequence shown here is derived from an EMBL/GenBank/DDBJ whole genome shotgun (WGS) entry which is preliminary data.</text>
</comment>
<organism evidence="1 2">
    <name type="scientific">Paramuricea clavata</name>
    <name type="common">Red gorgonian</name>
    <name type="synonym">Violescent sea-whip</name>
    <dbReference type="NCBI Taxonomy" id="317549"/>
    <lineage>
        <taxon>Eukaryota</taxon>
        <taxon>Metazoa</taxon>
        <taxon>Cnidaria</taxon>
        <taxon>Anthozoa</taxon>
        <taxon>Octocorallia</taxon>
        <taxon>Malacalcyonacea</taxon>
        <taxon>Plexauridae</taxon>
        <taxon>Paramuricea</taxon>
    </lineage>
</organism>
<keyword evidence="2" id="KW-1185">Reference proteome</keyword>
<evidence type="ECO:0000313" key="1">
    <source>
        <dbReference type="EMBL" id="CAB4033993.1"/>
    </source>
</evidence>
<dbReference type="Proteomes" id="UP001152795">
    <property type="component" value="Unassembled WGS sequence"/>
</dbReference>